<protein>
    <submittedName>
        <fullName evidence="5">HAD family phosphatase</fullName>
    </submittedName>
</protein>
<dbReference type="InterPro" id="IPR006439">
    <property type="entry name" value="HAD-SF_hydro_IA"/>
</dbReference>
<evidence type="ECO:0000256" key="2">
    <source>
        <dbReference type="ARBA" id="ARBA00006171"/>
    </source>
</evidence>
<dbReference type="SUPFAM" id="SSF56784">
    <property type="entry name" value="HAD-like"/>
    <property type="match status" value="1"/>
</dbReference>
<keyword evidence="4" id="KW-0460">Magnesium</keyword>
<dbReference type="PANTHER" id="PTHR46193:SF10">
    <property type="entry name" value="6-PHOSPHOGLUCONATE PHOSPHATASE"/>
    <property type="match status" value="1"/>
</dbReference>
<evidence type="ECO:0000313" key="6">
    <source>
        <dbReference type="Proteomes" id="UP001652542"/>
    </source>
</evidence>
<comment type="caution">
    <text evidence="5">The sequence shown here is derived from an EMBL/GenBank/DDBJ whole genome shotgun (WGS) entry which is preliminary data.</text>
</comment>
<dbReference type="InterPro" id="IPR051600">
    <property type="entry name" value="Beta-PGM-like"/>
</dbReference>
<evidence type="ECO:0000256" key="4">
    <source>
        <dbReference type="ARBA" id="ARBA00022842"/>
    </source>
</evidence>
<dbReference type="Pfam" id="PF00702">
    <property type="entry name" value="Hydrolase"/>
    <property type="match status" value="1"/>
</dbReference>
<gene>
    <name evidence="5" type="ORF">OEW28_04395</name>
</gene>
<dbReference type="SFLD" id="SFLDS00003">
    <property type="entry name" value="Haloacid_Dehalogenase"/>
    <property type="match status" value="1"/>
</dbReference>
<dbReference type="Gene3D" id="1.10.150.240">
    <property type="entry name" value="Putative phosphatase, domain 2"/>
    <property type="match status" value="1"/>
</dbReference>
<dbReference type="SFLD" id="SFLDG01129">
    <property type="entry name" value="C1.5:_HAD__Beta-PGM__Phosphata"/>
    <property type="match status" value="1"/>
</dbReference>
<keyword evidence="3" id="KW-0479">Metal-binding</keyword>
<dbReference type="PANTHER" id="PTHR46193">
    <property type="entry name" value="6-PHOSPHOGLUCONATE PHOSPHATASE"/>
    <property type="match status" value="1"/>
</dbReference>
<keyword evidence="6" id="KW-1185">Reference proteome</keyword>
<dbReference type="InterPro" id="IPR023198">
    <property type="entry name" value="PGP-like_dom2"/>
</dbReference>
<sequence length="215" mass="22696">MRPAAVLFDCDGVIVDSEPLTDRIIAANLTRNGLPMEPDLVRALFRGGTMLGVAEAARTHGARIHDGWVDDVYAEIFEALAAGTPLIEGIIGVFDALDAAGIPFAVGSNGPHRKMAVTLGQHPALHLRLQGRIFSREDVARPKPAPDLYLHAANRLRAEPARCVVIEDSATGARAALDAGMACMGYAPHDDGAALAAVGARPFHRMTDLPALLGL</sequence>
<evidence type="ECO:0000313" key="5">
    <source>
        <dbReference type="EMBL" id="MCV2867859.1"/>
    </source>
</evidence>
<accession>A0ABT2Z9Q0</accession>
<dbReference type="Gene3D" id="3.40.50.1000">
    <property type="entry name" value="HAD superfamily/HAD-like"/>
    <property type="match status" value="1"/>
</dbReference>
<comment type="cofactor">
    <cofactor evidence="1">
        <name>Mg(2+)</name>
        <dbReference type="ChEBI" id="CHEBI:18420"/>
    </cofactor>
</comment>
<name>A0ABT2Z9Q0_9RHOB</name>
<dbReference type="Proteomes" id="UP001652542">
    <property type="component" value="Unassembled WGS sequence"/>
</dbReference>
<evidence type="ECO:0000256" key="3">
    <source>
        <dbReference type="ARBA" id="ARBA00022723"/>
    </source>
</evidence>
<reference evidence="5 6" key="1">
    <citation type="submission" date="2022-10" db="EMBL/GenBank/DDBJ databases">
        <title>Defluviimonas sp. nov., isolated from ocean surface water.</title>
        <authorList>
            <person name="He W."/>
            <person name="Wang L."/>
            <person name="Zhang D.-F."/>
        </authorList>
    </citation>
    <scope>NUCLEOTIDE SEQUENCE [LARGE SCALE GENOMIC DNA]</scope>
    <source>
        <strain evidence="5 6">WL0002</strain>
    </source>
</reference>
<organism evidence="5 6">
    <name type="scientific">Albidovulum marisflavi</name>
    <dbReference type="NCBI Taxonomy" id="2984159"/>
    <lineage>
        <taxon>Bacteria</taxon>
        <taxon>Pseudomonadati</taxon>
        <taxon>Pseudomonadota</taxon>
        <taxon>Alphaproteobacteria</taxon>
        <taxon>Rhodobacterales</taxon>
        <taxon>Paracoccaceae</taxon>
        <taxon>Albidovulum</taxon>
    </lineage>
</organism>
<dbReference type="InterPro" id="IPR036412">
    <property type="entry name" value="HAD-like_sf"/>
</dbReference>
<dbReference type="EMBL" id="JAOWKY010000001">
    <property type="protein sequence ID" value="MCV2867859.1"/>
    <property type="molecule type" value="Genomic_DNA"/>
</dbReference>
<evidence type="ECO:0000256" key="1">
    <source>
        <dbReference type="ARBA" id="ARBA00001946"/>
    </source>
</evidence>
<dbReference type="InterPro" id="IPR023214">
    <property type="entry name" value="HAD_sf"/>
</dbReference>
<dbReference type="NCBIfam" id="TIGR01509">
    <property type="entry name" value="HAD-SF-IA-v3"/>
    <property type="match status" value="1"/>
</dbReference>
<dbReference type="RefSeq" id="WP_263733490.1">
    <property type="nucleotide sequence ID" value="NZ_JAOWKY010000001.1"/>
</dbReference>
<comment type="similarity">
    <text evidence="2">Belongs to the HAD-like hydrolase superfamily. CbbY/CbbZ/Gph/YieH family.</text>
</comment>
<proteinExistence type="inferred from homology"/>